<name>I4DCG5_DESAJ</name>
<dbReference type="InterPro" id="IPR007759">
    <property type="entry name" value="Asxl_HARE-HTH"/>
</dbReference>
<dbReference type="HOGENOM" id="CLU_144678_0_0_9"/>
<evidence type="ECO:0000259" key="8">
    <source>
        <dbReference type="PROSITE" id="PS51913"/>
    </source>
</evidence>
<keyword evidence="5" id="KW-0804">Transcription</keyword>
<dbReference type="GO" id="GO:0006351">
    <property type="term" value="P:DNA-templated transcription"/>
    <property type="evidence" value="ECO:0007669"/>
    <property type="project" value="InterPro"/>
</dbReference>
<dbReference type="NCBIfam" id="TIGR04567">
    <property type="entry name" value="RNAP_delt_lowGC"/>
    <property type="match status" value="1"/>
</dbReference>
<protein>
    <recommendedName>
        <fullName evidence="6">RNAP delta factor</fullName>
    </recommendedName>
</protein>
<dbReference type="KEGG" id="dai:Desaci_4654"/>
<evidence type="ECO:0000313" key="10">
    <source>
        <dbReference type="Proteomes" id="UP000002892"/>
    </source>
</evidence>
<evidence type="ECO:0000256" key="5">
    <source>
        <dbReference type="ARBA" id="ARBA00023163"/>
    </source>
</evidence>
<dbReference type="InterPro" id="IPR038087">
    <property type="entry name" value="RNAP_delta_N_dom_sf"/>
</dbReference>
<reference evidence="9 10" key="1">
    <citation type="journal article" date="2012" name="J. Bacteriol.">
        <title>Complete genome sequences of Desulfosporosinus orientis DSM765T, Desulfosporosinus youngiae DSM17734T, Desulfosporosinus meridiei DSM13257T, and Desulfosporosinus acidiphilus DSM22704T.</title>
        <authorList>
            <person name="Pester M."/>
            <person name="Brambilla E."/>
            <person name="Alazard D."/>
            <person name="Rattei T."/>
            <person name="Weinmaier T."/>
            <person name="Han J."/>
            <person name="Lucas S."/>
            <person name="Lapidus A."/>
            <person name="Cheng J.F."/>
            <person name="Goodwin L."/>
            <person name="Pitluck S."/>
            <person name="Peters L."/>
            <person name="Ovchinnikova G."/>
            <person name="Teshima H."/>
            <person name="Detter J.C."/>
            <person name="Han C.S."/>
            <person name="Tapia R."/>
            <person name="Land M.L."/>
            <person name="Hauser L."/>
            <person name="Kyrpides N.C."/>
            <person name="Ivanova N.N."/>
            <person name="Pagani I."/>
            <person name="Huntmann M."/>
            <person name="Wei C.L."/>
            <person name="Davenport K.W."/>
            <person name="Daligault H."/>
            <person name="Chain P.S."/>
            <person name="Chen A."/>
            <person name="Mavromatis K."/>
            <person name="Markowitz V."/>
            <person name="Szeto E."/>
            <person name="Mikhailova N."/>
            <person name="Pati A."/>
            <person name="Wagner M."/>
            <person name="Woyke T."/>
            <person name="Ollivier B."/>
            <person name="Klenk H.P."/>
            <person name="Spring S."/>
            <person name="Loy A."/>
        </authorList>
    </citation>
    <scope>NUCLEOTIDE SEQUENCE [LARGE SCALE GENOMIC DNA]</scope>
    <source>
        <strain evidence="10">DSM 22704 / JCM 16185 / SJ4</strain>
    </source>
</reference>
<dbReference type="RefSeq" id="WP_014829469.1">
    <property type="nucleotide sequence ID" value="NC_018068.1"/>
</dbReference>
<dbReference type="GO" id="GO:0000428">
    <property type="term" value="C:DNA-directed RNA polymerase complex"/>
    <property type="evidence" value="ECO:0007669"/>
    <property type="project" value="UniProtKB-KW"/>
</dbReference>
<organism evidence="9 10">
    <name type="scientific">Desulfosporosinus acidiphilus (strain DSM 22704 / JCM 16185 / SJ4)</name>
    <dbReference type="NCBI Taxonomy" id="646529"/>
    <lineage>
        <taxon>Bacteria</taxon>
        <taxon>Bacillati</taxon>
        <taxon>Bacillota</taxon>
        <taxon>Clostridia</taxon>
        <taxon>Eubacteriales</taxon>
        <taxon>Desulfitobacteriaceae</taxon>
        <taxon>Desulfosporosinus</taxon>
    </lineage>
</organism>
<evidence type="ECO:0000256" key="6">
    <source>
        <dbReference type="ARBA" id="ARBA00031937"/>
    </source>
</evidence>
<dbReference type="InterPro" id="IPR029757">
    <property type="entry name" value="RpoE"/>
</dbReference>
<accession>I4DCG5</accession>
<proteinExistence type="inferred from homology"/>
<dbReference type="Proteomes" id="UP000002892">
    <property type="component" value="Chromosome"/>
</dbReference>
<dbReference type="Gene3D" id="1.10.10.1250">
    <property type="entry name" value="RNA polymerase, subunit delta, N-terminal domain"/>
    <property type="match status" value="1"/>
</dbReference>
<keyword evidence="3" id="KW-0808">Transferase</keyword>
<keyword evidence="2 9" id="KW-0240">DNA-directed RNA polymerase</keyword>
<comment type="similarity">
    <text evidence="1">Belongs to the RpoE family.</text>
</comment>
<evidence type="ECO:0000313" key="9">
    <source>
        <dbReference type="EMBL" id="AFM43489.1"/>
    </source>
</evidence>
<dbReference type="eggNOG" id="COG3343">
    <property type="taxonomic scope" value="Bacteria"/>
</dbReference>
<evidence type="ECO:0000256" key="4">
    <source>
        <dbReference type="ARBA" id="ARBA00022695"/>
    </source>
</evidence>
<sequence length="152" mass="17217">MVFKTTKGGGALSHSLSKKDKPTEADIAYEVLKSQGNPMHYQILIEEVLQRLGISKEAVRIAEALTKINLDTRFTFHGRGEWGLKVWEPPKATRRSSAITLMNKIAEDEEDDDNKLDVDAEDLEYDPLDEDSLDSEEEDFAETSEAQSEEKW</sequence>
<dbReference type="PROSITE" id="PS51913">
    <property type="entry name" value="HTH_HARE"/>
    <property type="match status" value="1"/>
</dbReference>
<evidence type="ECO:0000256" key="3">
    <source>
        <dbReference type="ARBA" id="ARBA00022679"/>
    </source>
</evidence>
<dbReference type="AlphaFoldDB" id="I4DCG5"/>
<keyword evidence="10" id="KW-1185">Reference proteome</keyword>
<evidence type="ECO:0000256" key="2">
    <source>
        <dbReference type="ARBA" id="ARBA00022478"/>
    </source>
</evidence>
<gene>
    <name evidence="9" type="ordered locus">Desaci_4654</name>
</gene>
<evidence type="ECO:0000256" key="7">
    <source>
        <dbReference type="SAM" id="MobiDB-lite"/>
    </source>
</evidence>
<evidence type="ECO:0000256" key="1">
    <source>
        <dbReference type="ARBA" id="ARBA00009828"/>
    </source>
</evidence>
<dbReference type="STRING" id="646529.Desaci_4654"/>
<dbReference type="GO" id="GO:0006355">
    <property type="term" value="P:regulation of DNA-templated transcription"/>
    <property type="evidence" value="ECO:0007669"/>
    <property type="project" value="InterPro"/>
</dbReference>
<dbReference type="EMBL" id="CP003639">
    <property type="protein sequence ID" value="AFM43489.1"/>
    <property type="molecule type" value="Genomic_DNA"/>
</dbReference>
<feature type="domain" description="HTH HARE-type" evidence="8">
    <location>
        <begin position="22"/>
        <end position="87"/>
    </location>
</feature>
<dbReference type="GO" id="GO:0016779">
    <property type="term" value="F:nucleotidyltransferase activity"/>
    <property type="evidence" value="ECO:0007669"/>
    <property type="project" value="UniProtKB-KW"/>
</dbReference>
<keyword evidence="4" id="KW-0548">Nucleotidyltransferase</keyword>
<feature type="region of interest" description="Disordered" evidence="7">
    <location>
        <begin position="104"/>
        <end position="152"/>
    </location>
</feature>
<dbReference type="Pfam" id="PF05066">
    <property type="entry name" value="HARE-HTH"/>
    <property type="match status" value="1"/>
</dbReference>
<feature type="compositionally biased region" description="Acidic residues" evidence="7">
    <location>
        <begin position="107"/>
        <end position="142"/>
    </location>
</feature>